<dbReference type="Pfam" id="PF00498">
    <property type="entry name" value="FHA"/>
    <property type="match status" value="1"/>
</dbReference>
<dbReference type="SUPFAM" id="SSF55781">
    <property type="entry name" value="GAF domain-like"/>
    <property type="match status" value="1"/>
</dbReference>
<dbReference type="Gene3D" id="2.60.200.20">
    <property type="match status" value="1"/>
</dbReference>
<dbReference type="Gene3D" id="1.10.287.130">
    <property type="match status" value="1"/>
</dbReference>
<dbReference type="InterPro" id="IPR036890">
    <property type="entry name" value="HATPase_C_sf"/>
</dbReference>
<dbReference type="SMART" id="SM00065">
    <property type="entry name" value="GAF"/>
    <property type="match status" value="1"/>
</dbReference>
<dbReference type="EC" id="2.7.13.3" evidence="2"/>
<dbReference type="InterPro" id="IPR029016">
    <property type="entry name" value="GAF-like_dom_sf"/>
</dbReference>
<dbReference type="GO" id="GO:0000155">
    <property type="term" value="F:phosphorelay sensor kinase activity"/>
    <property type="evidence" value="ECO:0007669"/>
    <property type="project" value="InterPro"/>
</dbReference>
<dbReference type="InterPro" id="IPR004358">
    <property type="entry name" value="Sig_transdc_His_kin-like_C"/>
</dbReference>
<evidence type="ECO:0000256" key="10">
    <source>
        <dbReference type="ARBA" id="ARBA00068150"/>
    </source>
</evidence>
<feature type="domain" description="Histidine kinase" evidence="13">
    <location>
        <begin position="384"/>
        <end position="605"/>
    </location>
</feature>
<evidence type="ECO:0000256" key="9">
    <source>
        <dbReference type="ARBA" id="ARBA00064003"/>
    </source>
</evidence>
<dbReference type="SUPFAM" id="SSF49879">
    <property type="entry name" value="SMAD/FHA domain"/>
    <property type="match status" value="1"/>
</dbReference>
<keyword evidence="7" id="KW-0067">ATP-binding</keyword>
<keyword evidence="4" id="KW-0808">Transferase</keyword>
<dbReference type="InterPro" id="IPR003594">
    <property type="entry name" value="HATPase_dom"/>
</dbReference>
<dbReference type="PANTHER" id="PTHR45339">
    <property type="entry name" value="HYBRID SIGNAL TRANSDUCTION HISTIDINE KINASE J"/>
    <property type="match status" value="1"/>
</dbReference>
<evidence type="ECO:0000256" key="4">
    <source>
        <dbReference type="ARBA" id="ARBA00022679"/>
    </source>
</evidence>
<keyword evidence="6" id="KW-0418">Kinase</keyword>
<accession>W4M129</accession>
<feature type="domain" description="FHA" evidence="12">
    <location>
        <begin position="22"/>
        <end position="71"/>
    </location>
</feature>
<dbReference type="InterPro" id="IPR008984">
    <property type="entry name" value="SMAD_FHA_dom_sf"/>
</dbReference>
<proteinExistence type="predicted"/>
<dbReference type="Gene3D" id="3.30.565.10">
    <property type="entry name" value="Histidine kinase-like ATPase, C-terminal domain"/>
    <property type="match status" value="1"/>
</dbReference>
<evidence type="ECO:0000256" key="2">
    <source>
        <dbReference type="ARBA" id="ARBA00012438"/>
    </source>
</evidence>
<name>W4M129_9BACT</name>
<gene>
    <name evidence="14" type="ORF">ETSY2_32340</name>
</gene>
<dbReference type="SMART" id="SM00240">
    <property type="entry name" value="FHA"/>
    <property type="match status" value="1"/>
</dbReference>
<dbReference type="CDD" id="cd16922">
    <property type="entry name" value="HATPase_EvgS-ArcB-TorS-like"/>
    <property type="match status" value="1"/>
</dbReference>
<dbReference type="Gene3D" id="3.30.450.40">
    <property type="match status" value="1"/>
</dbReference>
<dbReference type="EMBL" id="AZHX01001378">
    <property type="protein sequence ID" value="ETX03823.1"/>
    <property type="molecule type" value="Genomic_DNA"/>
</dbReference>
<dbReference type="CDD" id="cd00060">
    <property type="entry name" value="FHA"/>
    <property type="match status" value="1"/>
</dbReference>
<evidence type="ECO:0000256" key="6">
    <source>
        <dbReference type="ARBA" id="ARBA00022777"/>
    </source>
</evidence>
<evidence type="ECO:0000256" key="5">
    <source>
        <dbReference type="ARBA" id="ARBA00022741"/>
    </source>
</evidence>
<dbReference type="PRINTS" id="PR00344">
    <property type="entry name" value="BCTRLSENSOR"/>
</dbReference>
<organism evidence="14 15">
    <name type="scientific">Candidatus Entotheonella gemina</name>
    <dbReference type="NCBI Taxonomy" id="1429439"/>
    <lineage>
        <taxon>Bacteria</taxon>
        <taxon>Pseudomonadati</taxon>
        <taxon>Nitrospinota/Tectimicrobiota group</taxon>
        <taxon>Candidatus Tectimicrobiota</taxon>
        <taxon>Candidatus Entotheonellia</taxon>
        <taxon>Candidatus Entotheonellales</taxon>
        <taxon>Candidatus Entotheonellaceae</taxon>
        <taxon>Candidatus Entotheonella</taxon>
    </lineage>
</organism>
<dbReference type="Pfam" id="PF02518">
    <property type="entry name" value="HATPase_c"/>
    <property type="match status" value="1"/>
</dbReference>
<dbReference type="InterPro" id="IPR005467">
    <property type="entry name" value="His_kinase_dom"/>
</dbReference>
<dbReference type="Pfam" id="PF01590">
    <property type="entry name" value="GAF"/>
    <property type="match status" value="1"/>
</dbReference>
<comment type="caution">
    <text evidence="14">The sequence shown here is derived from an EMBL/GenBank/DDBJ whole genome shotgun (WGS) entry which is preliminary data.</text>
</comment>
<evidence type="ECO:0000256" key="1">
    <source>
        <dbReference type="ARBA" id="ARBA00000085"/>
    </source>
</evidence>
<dbReference type="SUPFAM" id="SSF55874">
    <property type="entry name" value="ATPase domain of HSP90 chaperone/DNA topoisomerase II/histidine kinase"/>
    <property type="match status" value="1"/>
</dbReference>
<dbReference type="PROSITE" id="PS50006">
    <property type="entry name" value="FHA_DOMAIN"/>
    <property type="match status" value="1"/>
</dbReference>
<dbReference type="InterPro" id="IPR036097">
    <property type="entry name" value="HisK_dim/P_sf"/>
</dbReference>
<evidence type="ECO:0000256" key="8">
    <source>
        <dbReference type="ARBA" id="ARBA00023012"/>
    </source>
</evidence>
<dbReference type="PROSITE" id="PS50109">
    <property type="entry name" value="HIS_KIN"/>
    <property type="match status" value="1"/>
</dbReference>
<feature type="region of interest" description="Disordered" evidence="11">
    <location>
        <begin position="102"/>
        <end position="128"/>
    </location>
</feature>
<dbReference type="Pfam" id="PF00512">
    <property type="entry name" value="HisKA"/>
    <property type="match status" value="1"/>
</dbReference>
<evidence type="ECO:0000256" key="11">
    <source>
        <dbReference type="SAM" id="MobiDB-lite"/>
    </source>
</evidence>
<dbReference type="SMART" id="SM00387">
    <property type="entry name" value="HATPase_c"/>
    <property type="match status" value="1"/>
</dbReference>
<dbReference type="InterPro" id="IPR003018">
    <property type="entry name" value="GAF"/>
</dbReference>
<dbReference type="SUPFAM" id="SSF47384">
    <property type="entry name" value="Homodimeric domain of signal transducing histidine kinase"/>
    <property type="match status" value="1"/>
</dbReference>
<sequence>MAYLEILSGKRKGQCITLTATVYLGRHTNHAIQLDDPLASRDHACIYQHGTRFFLEDLHSRNGTTLSGTKIPPASRFELTPGAYITIGNTVFRFCAGDMPAAARQPDTESAPGRDEARAISETQSNRRPNQTVALNLFDVRAEEPYILATRDATLDPRSMATHIPHPDRQAEHVYRRLYAMFQISFSIGTHTDLPTVMAAFLDGLFELYPKADRALILLPEADGTELIPVATKSRREPSDTVDAAISSTIVQTILKQKCAILSSDALSDPRFKSQDSVVRHAIRCLMCAPLLVGDQCFGLIQLDSALGPYSFTDHDLDMLIAVAAQAALVVKQAQLLDELRATNTMLQAEIVQRQQAEATSIRAQAQAARMQAINEAKTNFLANMSHEIRTPMNAVLGMVALLLDTQLTDEQREYAHFICDAGEALLSLINDLFDFSKIEIGELKLDQVDFALRATIEDVLNRLAKHAHDKGLELVWYIEADVPARVAGDPKRLSQLLINLVGNAIKFTDHGEVGVHARCVEQQDEDVLLHVDIIDTGIGIAADVQAQIFNPFTQADASSTRKYGGTGLGLGICKRLCEMMGGEIGVESVPGEGSTFWFTARLIKKPSPNPTENTFA</sequence>
<evidence type="ECO:0000256" key="7">
    <source>
        <dbReference type="ARBA" id="ARBA00022840"/>
    </source>
</evidence>
<evidence type="ECO:0000313" key="15">
    <source>
        <dbReference type="Proteomes" id="UP000019140"/>
    </source>
</evidence>
<keyword evidence="5" id="KW-0547">Nucleotide-binding</keyword>
<evidence type="ECO:0000256" key="3">
    <source>
        <dbReference type="ARBA" id="ARBA00022553"/>
    </source>
</evidence>
<keyword evidence="8" id="KW-0902">Two-component regulatory system</keyword>
<dbReference type="GO" id="GO:0005524">
    <property type="term" value="F:ATP binding"/>
    <property type="evidence" value="ECO:0007669"/>
    <property type="project" value="UniProtKB-KW"/>
</dbReference>
<dbReference type="InterPro" id="IPR000253">
    <property type="entry name" value="FHA_dom"/>
</dbReference>
<dbReference type="HOGENOM" id="CLU_442615_0_0_7"/>
<comment type="subunit">
    <text evidence="9">At low DSF concentrations, interacts with RpfF.</text>
</comment>
<protein>
    <recommendedName>
        <fullName evidence="10">Sensory/regulatory protein RpfC</fullName>
        <ecNumber evidence="2">2.7.13.3</ecNumber>
    </recommendedName>
</protein>
<dbReference type="PANTHER" id="PTHR45339:SF1">
    <property type="entry name" value="HYBRID SIGNAL TRANSDUCTION HISTIDINE KINASE J"/>
    <property type="match status" value="1"/>
</dbReference>
<dbReference type="Proteomes" id="UP000019140">
    <property type="component" value="Unassembled WGS sequence"/>
</dbReference>
<comment type="catalytic activity">
    <reaction evidence="1">
        <text>ATP + protein L-histidine = ADP + protein N-phospho-L-histidine.</text>
        <dbReference type="EC" id="2.7.13.3"/>
    </reaction>
</comment>
<dbReference type="FunFam" id="3.30.565.10:FF:000010">
    <property type="entry name" value="Sensor histidine kinase RcsC"/>
    <property type="match status" value="1"/>
</dbReference>
<keyword evidence="15" id="KW-1185">Reference proteome</keyword>
<evidence type="ECO:0000313" key="14">
    <source>
        <dbReference type="EMBL" id="ETX03823.1"/>
    </source>
</evidence>
<dbReference type="FunFam" id="1.10.287.130:FF:000002">
    <property type="entry name" value="Two-component osmosensing histidine kinase"/>
    <property type="match status" value="1"/>
</dbReference>
<dbReference type="InterPro" id="IPR003661">
    <property type="entry name" value="HisK_dim/P_dom"/>
</dbReference>
<dbReference type="SMART" id="SM00388">
    <property type="entry name" value="HisKA"/>
    <property type="match status" value="1"/>
</dbReference>
<reference evidence="14 15" key="1">
    <citation type="journal article" date="2014" name="Nature">
        <title>An environmental bacterial taxon with a large and distinct metabolic repertoire.</title>
        <authorList>
            <person name="Wilson M.C."/>
            <person name="Mori T."/>
            <person name="Ruckert C."/>
            <person name="Uria A.R."/>
            <person name="Helf M.J."/>
            <person name="Takada K."/>
            <person name="Gernert C."/>
            <person name="Steffens U.A."/>
            <person name="Heycke N."/>
            <person name="Schmitt S."/>
            <person name="Rinke C."/>
            <person name="Helfrich E.J."/>
            <person name="Brachmann A.O."/>
            <person name="Gurgui C."/>
            <person name="Wakimoto T."/>
            <person name="Kracht M."/>
            <person name="Crusemann M."/>
            <person name="Hentschel U."/>
            <person name="Abe I."/>
            <person name="Matsunaga S."/>
            <person name="Kalinowski J."/>
            <person name="Takeyama H."/>
            <person name="Piel J."/>
        </authorList>
    </citation>
    <scope>NUCLEOTIDE SEQUENCE [LARGE SCALE GENOMIC DNA]</scope>
    <source>
        <strain evidence="15">TSY2</strain>
    </source>
</reference>
<evidence type="ECO:0000259" key="13">
    <source>
        <dbReference type="PROSITE" id="PS50109"/>
    </source>
</evidence>
<keyword evidence="3" id="KW-0597">Phosphoprotein</keyword>
<dbReference type="CDD" id="cd00082">
    <property type="entry name" value="HisKA"/>
    <property type="match status" value="1"/>
</dbReference>
<dbReference type="AlphaFoldDB" id="W4M129"/>
<evidence type="ECO:0000259" key="12">
    <source>
        <dbReference type="PROSITE" id="PS50006"/>
    </source>
</evidence>